<dbReference type="Proteomes" id="UP001152799">
    <property type="component" value="Chromosome 1"/>
</dbReference>
<evidence type="ECO:0000256" key="3">
    <source>
        <dbReference type="ARBA" id="ARBA00022692"/>
    </source>
</evidence>
<dbReference type="AlphaFoldDB" id="A0A9P0DGX2"/>
<feature type="transmembrane region" description="Helical" evidence="6">
    <location>
        <begin position="92"/>
        <end position="108"/>
    </location>
</feature>
<evidence type="ECO:0000256" key="4">
    <source>
        <dbReference type="ARBA" id="ARBA00022989"/>
    </source>
</evidence>
<dbReference type="Pfam" id="PF09775">
    <property type="entry name" value="Keratin_assoc"/>
    <property type="match status" value="1"/>
</dbReference>
<keyword evidence="5 6" id="KW-0472">Membrane</keyword>
<reference evidence="7" key="1">
    <citation type="submission" date="2022-01" db="EMBL/GenBank/DDBJ databases">
        <authorList>
            <person name="King R."/>
        </authorList>
    </citation>
    <scope>NUCLEOTIDE SEQUENCE</scope>
</reference>
<feature type="transmembrane region" description="Helical" evidence="6">
    <location>
        <begin position="67"/>
        <end position="86"/>
    </location>
</feature>
<proteinExistence type="inferred from homology"/>
<keyword evidence="3 6" id="KW-0812">Transmembrane</keyword>
<evidence type="ECO:0000313" key="8">
    <source>
        <dbReference type="Proteomes" id="UP001152799"/>
    </source>
</evidence>
<name>A0A9P0DGX2_9CUCU</name>
<dbReference type="OrthoDB" id="1111004at2759"/>
<organism evidence="7 8">
    <name type="scientific">Ceutorhynchus assimilis</name>
    <name type="common">cabbage seed weevil</name>
    <dbReference type="NCBI Taxonomy" id="467358"/>
    <lineage>
        <taxon>Eukaryota</taxon>
        <taxon>Metazoa</taxon>
        <taxon>Ecdysozoa</taxon>
        <taxon>Arthropoda</taxon>
        <taxon>Hexapoda</taxon>
        <taxon>Insecta</taxon>
        <taxon>Pterygota</taxon>
        <taxon>Neoptera</taxon>
        <taxon>Endopterygota</taxon>
        <taxon>Coleoptera</taxon>
        <taxon>Polyphaga</taxon>
        <taxon>Cucujiformia</taxon>
        <taxon>Curculionidae</taxon>
        <taxon>Ceutorhynchinae</taxon>
        <taxon>Ceutorhynchus</taxon>
    </lineage>
</organism>
<protein>
    <recommendedName>
        <fullName evidence="9">Dolichyl-diphosphooligosaccharide--protein glycosyltransferase subunit KCP2</fullName>
    </recommendedName>
</protein>
<dbReference type="EMBL" id="OU892277">
    <property type="protein sequence ID" value="CAH1121957.1"/>
    <property type="molecule type" value="Genomic_DNA"/>
</dbReference>
<comment type="similarity">
    <text evidence="2">Belongs to the KRTCAP2 family.</text>
</comment>
<dbReference type="GO" id="GO:0016020">
    <property type="term" value="C:membrane"/>
    <property type="evidence" value="ECO:0007669"/>
    <property type="project" value="UniProtKB-SubCell"/>
</dbReference>
<evidence type="ECO:0000256" key="1">
    <source>
        <dbReference type="ARBA" id="ARBA00004141"/>
    </source>
</evidence>
<keyword evidence="4 6" id="KW-1133">Transmembrane helix</keyword>
<gene>
    <name evidence="7" type="ORF">CEUTPL_LOCUS1054</name>
</gene>
<comment type="subcellular location">
    <subcellularLocation>
        <location evidence="1">Membrane</location>
        <topology evidence="1">Multi-pass membrane protein</topology>
    </subcellularLocation>
</comment>
<feature type="transmembrane region" description="Helical" evidence="6">
    <location>
        <begin position="38"/>
        <end position="55"/>
    </location>
</feature>
<keyword evidence="8" id="KW-1185">Reference proteome</keyword>
<feature type="transmembrane region" description="Helical" evidence="6">
    <location>
        <begin position="7"/>
        <end position="26"/>
    </location>
</feature>
<evidence type="ECO:0000313" key="7">
    <source>
        <dbReference type="EMBL" id="CAH1121957.1"/>
    </source>
</evidence>
<evidence type="ECO:0000256" key="6">
    <source>
        <dbReference type="SAM" id="Phobius"/>
    </source>
</evidence>
<accession>A0A9P0DGX2</accession>
<evidence type="ECO:0008006" key="9">
    <source>
        <dbReference type="Google" id="ProtNLM"/>
    </source>
</evidence>
<dbReference type="PANTHER" id="PTHR32001">
    <property type="entry name" value="KERATINOCYTE-ASSOCIATED PROTEIN 2"/>
    <property type="match status" value="1"/>
</dbReference>
<dbReference type="PANTHER" id="PTHR32001:SF1">
    <property type="entry name" value="KERATINOCYTE-ASSOCIATED PROTEIN 2"/>
    <property type="match status" value="1"/>
</dbReference>
<evidence type="ECO:0000256" key="5">
    <source>
        <dbReference type="ARBA" id="ARBA00023136"/>
    </source>
</evidence>
<sequence>MAVATKTSLILATISCLLLFSSMQIWKNWLALSNQQTLLGGLLGSFLFSFTLTAIGNFETLLFGKSYNLGLFPEVFLALVVSVSAAASVHRVAGTSCLLLSLLALLYINKYSQKVYTQVAPMPALIGKRKKNS</sequence>
<dbReference type="InterPro" id="IPR018614">
    <property type="entry name" value="KRTCAP2"/>
</dbReference>
<evidence type="ECO:0000256" key="2">
    <source>
        <dbReference type="ARBA" id="ARBA00007279"/>
    </source>
</evidence>